<evidence type="ECO:0000256" key="2">
    <source>
        <dbReference type="SAM" id="SignalP"/>
    </source>
</evidence>
<reference evidence="3 4" key="1">
    <citation type="submission" date="2019-06" db="EMBL/GenBank/DDBJ databases">
        <authorList>
            <person name="Livingstone P."/>
            <person name="Whitworth D."/>
        </authorList>
    </citation>
    <scope>NUCLEOTIDE SEQUENCE [LARGE SCALE GENOMIC DNA]</scope>
    <source>
        <strain evidence="3 4">AM401</strain>
    </source>
</reference>
<gene>
    <name evidence="3" type="ORF">FJV41_44955</name>
</gene>
<evidence type="ECO:0000313" key="3">
    <source>
        <dbReference type="EMBL" id="TQF09373.1"/>
    </source>
</evidence>
<comment type="caution">
    <text evidence="3">The sequence shown here is derived from an EMBL/GenBank/DDBJ whole genome shotgun (WGS) entry which is preliminary data.</text>
</comment>
<sequence>MTRWVWVLAGLMGWTACACSGDDPDEPGQTPEQRRQQVQQCIVTRVPPPAGSTEARWSVSGYALVSAYRSCQAKPGDATSEDFRDVLRGLAEPEEDPSRVKLTQPTGSAP</sequence>
<dbReference type="AlphaFoldDB" id="A0A540WK30"/>
<evidence type="ECO:0000313" key="4">
    <source>
        <dbReference type="Proteomes" id="UP000315369"/>
    </source>
</evidence>
<dbReference type="PROSITE" id="PS51257">
    <property type="entry name" value="PROKAR_LIPOPROTEIN"/>
    <property type="match status" value="1"/>
</dbReference>
<dbReference type="EMBL" id="VIFM01000354">
    <property type="protein sequence ID" value="TQF09373.1"/>
    <property type="molecule type" value="Genomic_DNA"/>
</dbReference>
<evidence type="ECO:0000256" key="1">
    <source>
        <dbReference type="SAM" id="MobiDB-lite"/>
    </source>
</evidence>
<organism evidence="3 4">
    <name type="scientific">Myxococcus llanfairpwllgwyngyllgogerychwyrndrobwllllantysiliogogogochensis</name>
    <dbReference type="NCBI Taxonomy" id="2590453"/>
    <lineage>
        <taxon>Bacteria</taxon>
        <taxon>Pseudomonadati</taxon>
        <taxon>Myxococcota</taxon>
        <taxon>Myxococcia</taxon>
        <taxon>Myxococcales</taxon>
        <taxon>Cystobacterineae</taxon>
        <taxon>Myxococcaceae</taxon>
        <taxon>Myxococcus</taxon>
    </lineage>
</organism>
<protein>
    <recommendedName>
        <fullName evidence="5">Lipoprotein</fullName>
    </recommendedName>
</protein>
<evidence type="ECO:0008006" key="5">
    <source>
        <dbReference type="Google" id="ProtNLM"/>
    </source>
</evidence>
<feature type="compositionally biased region" description="Polar residues" evidence="1">
    <location>
        <begin position="101"/>
        <end position="110"/>
    </location>
</feature>
<keyword evidence="4" id="KW-1185">Reference proteome</keyword>
<dbReference type="OrthoDB" id="5383059at2"/>
<proteinExistence type="predicted"/>
<feature type="chain" id="PRO_5021729737" description="Lipoprotein" evidence="2">
    <location>
        <begin position="21"/>
        <end position="110"/>
    </location>
</feature>
<feature type="signal peptide" evidence="2">
    <location>
        <begin position="1"/>
        <end position="20"/>
    </location>
</feature>
<name>A0A540WK30_9BACT</name>
<accession>A0A540WK30</accession>
<feature type="region of interest" description="Disordered" evidence="1">
    <location>
        <begin position="89"/>
        <end position="110"/>
    </location>
</feature>
<keyword evidence="2" id="KW-0732">Signal</keyword>
<dbReference type="Proteomes" id="UP000315369">
    <property type="component" value="Unassembled WGS sequence"/>
</dbReference>
<dbReference type="RefSeq" id="WP_141648792.1">
    <property type="nucleotide sequence ID" value="NZ_VIFM01000354.1"/>
</dbReference>